<accession>A0A0D8BH85</accession>
<evidence type="ECO:0000256" key="1">
    <source>
        <dbReference type="ARBA" id="ARBA00005582"/>
    </source>
</evidence>
<proteinExistence type="inferred from homology"/>
<sequence length="188" mass="20593">MMNEDYRLNDRVISVVRDYLVAYPAEAEGLIPLLDLATTAAPVTARTTLPGHVTCGAVAVDTTFRVLQVRHRSLDRWLFPGGHVDDADATLAATALRELAEETGVLPSAVRPLRDLPVDIDVHAIPENPEKGEPEHTHYDFRFIFQILRSTGPGTVDLRLDEVTDHRWIPVSDLDGPTGARISAVLAG</sequence>
<organism evidence="3 4">
    <name type="scientific">Frankia torreyi</name>
    <dbReference type="NCBI Taxonomy" id="1856"/>
    <lineage>
        <taxon>Bacteria</taxon>
        <taxon>Bacillati</taxon>
        <taxon>Actinomycetota</taxon>
        <taxon>Actinomycetes</taxon>
        <taxon>Frankiales</taxon>
        <taxon>Frankiaceae</taxon>
        <taxon>Frankia</taxon>
    </lineage>
</organism>
<feature type="domain" description="Nudix hydrolase" evidence="2">
    <location>
        <begin position="50"/>
        <end position="188"/>
    </location>
</feature>
<dbReference type="Pfam" id="PF00293">
    <property type="entry name" value="NUDIX"/>
    <property type="match status" value="1"/>
</dbReference>
<keyword evidence="3" id="KW-0378">Hydrolase</keyword>
<reference evidence="3 4" key="2">
    <citation type="journal article" date="2016" name="Genome Announc.">
        <title>Permanent Draft Genome Sequences for Two Variants of Frankia sp. Strain CpI1, the First Frankia Strain Isolated from Root Nodules of Comptonia peregrina.</title>
        <authorList>
            <person name="Oshone R."/>
            <person name="Hurst S.G.IV."/>
            <person name="Abebe-Akele F."/>
            <person name="Simpson S."/>
            <person name="Morris K."/>
            <person name="Thomas W.K."/>
            <person name="Tisa L.S."/>
        </authorList>
    </citation>
    <scope>NUCLEOTIDE SEQUENCE [LARGE SCALE GENOMIC DNA]</scope>
    <source>
        <strain evidence="4">CpI1-S</strain>
    </source>
</reference>
<dbReference type="EMBL" id="JYFN01000013">
    <property type="protein sequence ID" value="KJE23425.1"/>
    <property type="molecule type" value="Genomic_DNA"/>
</dbReference>
<reference evidence="4" key="1">
    <citation type="submission" date="2015-02" db="EMBL/GenBank/DDBJ databases">
        <title>Draft Genome of Frankia sp. CpI1-S.</title>
        <authorList>
            <person name="Oshone R.T."/>
            <person name="Ngom M."/>
            <person name="Ghodhbane-Gtari F."/>
            <person name="Gtari M."/>
            <person name="Morris K."/>
            <person name="Thomas K."/>
            <person name="Sen A."/>
            <person name="Tisa L.S."/>
        </authorList>
    </citation>
    <scope>NUCLEOTIDE SEQUENCE [LARGE SCALE GENOMIC DNA]</scope>
    <source>
        <strain evidence="4">CpI1-S</strain>
    </source>
</reference>
<dbReference type="InterPro" id="IPR015797">
    <property type="entry name" value="NUDIX_hydrolase-like_dom_sf"/>
</dbReference>
<comment type="similarity">
    <text evidence="1">Belongs to the Nudix hydrolase family.</text>
</comment>
<name>A0A0D8BH85_9ACTN</name>
<gene>
    <name evidence="3" type="ORF">FF36_02131</name>
</gene>
<dbReference type="Gene3D" id="3.90.79.10">
    <property type="entry name" value="Nucleoside Triphosphate Pyrophosphohydrolase"/>
    <property type="match status" value="1"/>
</dbReference>
<dbReference type="InterPro" id="IPR000086">
    <property type="entry name" value="NUDIX_hydrolase_dom"/>
</dbReference>
<dbReference type="PROSITE" id="PS51462">
    <property type="entry name" value="NUDIX"/>
    <property type="match status" value="1"/>
</dbReference>
<dbReference type="PANTHER" id="PTHR43736:SF1">
    <property type="entry name" value="DIHYDRONEOPTERIN TRIPHOSPHATE DIPHOSPHATASE"/>
    <property type="match status" value="1"/>
</dbReference>
<keyword evidence="4" id="KW-1185">Reference proteome</keyword>
<evidence type="ECO:0000259" key="2">
    <source>
        <dbReference type="PROSITE" id="PS51462"/>
    </source>
</evidence>
<evidence type="ECO:0000313" key="3">
    <source>
        <dbReference type="EMBL" id="KJE23425.1"/>
    </source>
</evidence>
<dbReference type="CDD" id="cd03674">
    <property type="entry name" value="NUDIX_Hydrolase"/>
    <property type="match status" value="1"/>
</dbReference>
<dbReference type="PANTHER" id="PTHR43736">
    <property type="entry name" value="ADP-RIBOSE PYROPHOSPHATASE"/>
    <property type="match status" value="1"/>
</dbReference>
<evidence type="ECO:0000313" key="4">
    <source>
        <dbReference type="Proteomes" id="UP000032545"/>
    </source>
</evidence>
<dbReference type="RefSeq" id="WP_242422419.1">
    <property type="nucleotide sequence ID" value="NZ_JYFN01000013.1"/>
</dbReference>
<dbReference type="AlphaFoldDB" id="A0A0D8BH85"/>
<dbReference type="Proteomes" id="UP000032545">
    <property type="component" value="Unassembled WGS sequence"/>
</dbReference>
<protein>
    <submittedName>
        <fullName evidence="3">NTP pyrophosphohydrolase</fullName>
    </submittedName>
</protein>
<comment type="caution">
    <text evidence="3">The sequence shown here is derived from an EMBL/GenBank/DDBJ whole genome shotgun (WGS) entry which is preliminary data.</text>
</comment>
<dbReference type="GO" id="GO:0016787">
    <property type="term" value="F:hydrolase activity"/>
    <property type="evidence" value="ECO:0007669"/>
    <property type="project" value="UniProtKB-KW"/>
</dbReference>
<dbReference type="PATRIC" id="fig|1502723.3.peg.1086"/>
<dbReference type="SUPFAM" id="SSF55811">
    <property type="entry name" value="Nudix"/>
    <property type="match status" value="1"/>
</dbReference>